<evidence type="ECO:0000256" key="4">
    <source>
        <dbReference type="ARBA" id="ARBA00022692"/>
    </source>
</evidence>
<protein>
    <submittedName>
        <fullName evidence="10">Chitin synthase-domain-containing protein</fullName>
    </submittedName>
</protein>
<feature type="transmembrane region" description="Helical" evidence="8">
    <location>
        <begin position="513"/>
        <end position="540"/>
    </location>
</feature>
<feature type="compositionally biased region" description="Polar residues" evidence="7">
    <location>
        <begin position="24"/>
        <end position="46"/>
    </location>
</feature>
<feature type="region of interest" description="Disordered" evidence="7">
    <location>
        <begin position="1"/>
        <end position="189"/>
    </location>
</feature>
<feature type="transmembrane region" description="Helical" evidence="8">
    <location>
        <begin position="233"/>
        <end position="254"/>
    </location>
</feature>
<dbReference type="GO" id="GO:0006031">
    <property type="term" value="P:chitin biosynthetic process"/>
    <property type="evidence" value="ECO:0007669"/>
    <property type="project" value="TreeGrafter"/>
</dbReference>
<evidence type="ECO:0000313" key="10">
    <source>
        <dbReference type="EMBL" id="RUP45628.1"/>
    </source>
</evidence>
<evidence type="ECO:0000259" key="9">
    <source>
        <dbReference type="Pfam" id="PF22997"/>
    </source>
</evidence>
<evidence type="ECO:0000256" key="1">
    <source>
        <dbReference type="ARBA" id="ARBA00004651"/>
    </source>
</evidence>
<proteinExistence type="predicted"/>
<dbReference type="InterPro" id="IPR054295">
    <property type="entry name" value="CHS4-like_dom"/>
</dbReference>
<evidence type="ECO:0000256" key="3">
    <source>
        <dbReference type="ARBA" id="ARBA00022679"/>
    </source>
</evidence>
<name>A0A433D471_9FUNG</name>
<keyword evidence="4 8" id="KW-0812">Transmembrane</keyword>
<feature type="compositionally biased region" description="Polar residues" evidence="7">
    <location>
        <begin position="170"/>
        <end position="183"/>
    </location>
</feature>
<dbReference type="GO" id="GO:0005886">
    <property type="term" value="C:plasma membrane"/>
    <property type="evidence" value="ECO:0007669"/>
    <property type="project" value="UniProtKB-SubCell"/>
</dbReference>
<keyword evidence="11" id="KW-1185">Reference proteome</keyword>
<dbReference type="InterPro" id="IPR004835">
    <property type="entry name" value="Chitin_synth"/>
</dbReference>
<dbReference type="PANTHER" id="PTHR22914">
    <property type="entry name" value="CHITIN SYNTHASE"/>
    <property type="match status" value="1"/>
</dbReference>
<keyword evidence="2" id="KW-1003">Cell membrane</keyword>
<feature type="transmembrane region" description="Helical" evidence="8">
    <location>
        <begin position="198"/>
        <end position="221"/>
    </location>
</feature>
<accession>A0A433D471</accession>
<dbReference type="PANTHER" id="PTHR22914:SF16">
    <property type="entry name" value="CHITIN SYNTHASE 3"/>
    <property type="match status" value="1"/>
</dbReference>
<dbReference type="OrthoDB" id="370884at2759"/>
<feature type="compositionally biased region" description="Polar residues" evidence="7">
    <location>
        <begin position="636"/>
        <end position="659"/>
    </location>
</feature>
<dbReference type="GO" id="GO:0030428">
    <property type="term" value="C:cell septum"/>
    <property type="evidence" value="ECO:0007669"/>
    <property type="project" value="TreeGrafter"/>
</dbReference>
<dbReference type="Pfam" id="PF22997">
    <property type="entry name" value="CHS4"/>
    <property type="match status" value="1"/>
</dbReference>
<evidence type="ECO:0000256" key="7">
    <source>
        <dbReference type="SAM" id="MobiDB-lite"/>
    </source>
</evidence>
<keyword evidence="6" id="KW-0325">Glycoprotein</keyword>
<feature type="compositionally biased region" description="Basic and acidic residues" evidence="7">
    <location>
        <begin position="139"/>
        <end position="156"/>
    </location>
</feature>
<feature type="transmembrane region" description="Helical" evidence="8">
    <location>
        <begin position="418"/>
        <end position="438"/>
    </location>
</feature>
<keyword evidence="3" id="KW-0808">Transferase</keyword>
<evidence type="ECO:0000256" key="5">
    <source>
        <dbReference type="ARBA" id="ARBA00023136"/>
    </source>
</evidence>
<dbReference type="AlphaFoldDB" id="A0A433D471"/>
<comment type="subcellular location">
    <subcellularLocation>
        <location evidence="1">Cell membrane</location>
        <topology evidence="1">Multi-pass membrane protein</topology>
    </subcellularLocation>
</comment>
<feature type="compositionally biased region" description="Basic and acidic residues" evidence="7">
    <location>
        <begin position="56"/>
        <end position="65"/>
    </location>
</feature>
<sequence length="894" mass="98493">MASNEDHYPNQRSRAGPSPPLNTHVRSYTTNDPEAGTSPVTPTSAGTKPRRQKSLVRPERERVDPNHPQYYYRQRAESLDPDQVAQSTTGHAPMVGPDGRPLSDPSSRYPSLRRAGVTPTPNNSPVPPADGVRRGKSILGREEPGMHRGRTLRDRPPGAASHARPAVTKEGTTNHAIAKSSTGPKPVVAKKKEDGPTLWIVFCHVMTACFPAPVLSTIGGLKTQPAQRAWREKMGLVIIILLICGAVGFLTFGFTQSVCPAPPLRFRIGTINRGSLIINGYAYQLSDWNNHPPITGMSNESSNPLYPPLNAGGLDASFLFQKVNGRCLNVIVPKPGVDVHQQGESVPTYFPCRTFNPNKTVAPDPSTYFNYTGCHLSGVARASYYGLMVNGVQNAKGKWIKGAQVYYDWDDVNRTTHLAVYNGLVFLFIIIYCMGDVLNLDLLSSLRRDLFNVPMGGLIETLTSADGAKTYGGADLSHHVVRMGQKLEAECLTDIIKVGTMDTESIGCIASDIVLYVSLAVILGVIVIKFLLAIIFGWFLSWKLGNFNEGISYSAKMRRANEIEHWTEEIHQPAEAINPRPYAPAGGWSKKKSKLLPQTSRFTQPEPGKNFNASEWPQNTFTKPTQRWVFHFPPLRNTTTGNLTPPTSPGFRNQESSTLPLPRNSEANSRRSSESSLTNAIGSPPTACPFPLARGVVPQPAPDYEPYNFPLMHTICLVTAYSEGWESLRTTLDSIATTDYPNSHKLILVIADGIITGAGNKESTPDVCIGMMQGLVIPKDDVRPFSYVAIADGSKRHNMAKVYAGFYKYDGTTVDKSKQQRVPMVTIVKCGAPEEANEMKPGNRGKRDSQIILMSFLQRVMFDERMTMLEYELFNSIWRVTGVNPDKYEIVLMV</sequence>
<evidence type="ECO:0000256" key="6">
    <source>
        <dbReference type="ARBA" id="ARBA00023180"/>
    </source>
</evidence>
<gene>
    <name evidence="10" type="ORF">BC936DRAFT_147922</name>
</gene>
<feature type="region of interest" description="Disordered" evidence="7">
    <location>
        <begin position="634"/>
        <end position="684"/>
    </location>
</feature>
<organism evidence="10 11">
    <name type="scientific">Jimgerdemannia flammicorona</name>
    <dbReference type="NCBI Taxonomy" id="994334"/>
    <lineage>
        <taxon>Eukaryota</taxon>
        <taxon>Fungi</taxon>
        <taxon>Fungi incertae sedis</taxon>
        <taxon>Mucoromycota</taxon>
        <taxon>Mucoromycotina</taxon>
        <taxon>Endogonomycetes</taxon>
        <taxon>Endogonales</taxon>
        <taxon>Endogonaceae</taxon>
        <taxon>Jimgerdemannia</taxon>
    </lineage>
</organism>
<reference evidence="10 11" key="1">
    <citation type="journal article" date="2018" name="New Phytol.">
        <title>Phylogenomics of Endogonaceae and evolution of mycorrhizas within Mucoromycota.</title>
        <authorList>
            <person name="Chang Y."/>
            <person name="Desiro A."/>
            <person name="Na H."/>
            <person name="Sandor L."/>
            <person name="Lipzen A."/>
            <person name="Clum A."/>
            <person name="Barry K."/>
            <person name="Grigoriev I.V."/>
            <person name="Martin F.M."/>
            <person name="Stajich J.E."/>
            <person name="Smith M.E."/>
            <person name="Bonito G."/>
            <person name="Spatafora J.W."/>
        </authorList>
    </citation>
    <scope>NUCLEOTIDE SEQUENCE [LARGE SCALE GENOMIC DNA]</scope>
    <source>
        <strain evidence="10 11">GMNB39</strain>
    </source>
</reference>
<comment type="caution">
    <text evidence="10">The sequence shown here is derived from an EMBL/GenBank/DDBJ whole genome shotgun (WGS) entry which is preliminary data.</text>
</comment>
<keyword evidence="5 8" id="KW-0472">Membrane</keyword>
<evidence type="ECO:0000313" key="11">
    <source>
        <dbReference type="Proteomes" id="UP000268093"/>
    </source>
</evidence>
<keyword evidence="8" id="KW-1133">Transmembrane helix</keyword>
<evidence type="ECO:0000256" key="2">
    <source>
        <dbReference type="ARBA" id="ARBA00022475"/>
    </source>
</evidence>
<dbReference type="Pfam" id="PF03142">
    <property type="entry name" value="Chitin_synth_2"/>
    <property type="match status" value="1"/>
</dbReference>
<dbReference type="EMBL" id="RBNI01006985">
    <property type="protein sequence ID" value="RUP45628.1"/>
    <property type="molecule type" value="Genomic_DNA"/>
</dbReference>
<feature type="domain" description="Chitin synthase 4-like" evidence="9">
    <location>
        <begin position="405"/>
        <end position="500"/>
    </location>
</feature>
<dbReference type="GO" id="GO:0004100">
    <property type="term" value="F:chitin synthase activity"/>
    <property type="evidence" value="ECO:0007669"/>
    <property type="project" value="InterPro"/>
</dbReference>
<dbReference type="Proteomes" id="UP000268093">
    <property type="component" value="Unassembled WGS sequence"/>
</dbReference>
<evidence type="ECO:0000256" key="8">
    <source>
        <dbReference type="SAM" id="Phobius"/>
    </source>
</evidence>